<dbReference type="PANTHER" id="PTHR48090">
    <property type="entry name" value="UNDECAPRENYL-PHOSPHATE 4-DEOXY-4-FORMAMIDO-L-ARABINOSE TRANSFERASE-RELATED"/>
    <property type="match status" value="1"/>
</dbReference>
<evidence type="ECO:0000256" key="7">
    <source>
        <dbReference type="ARBA" id="ARBA00023136"/>
    </source>
</evidence>
<evidence type="ECO:0000313" key="11">
    <source>
        <dbReference type="Proteomes" id="UP000176376"/>
    </source>
</evidence>
<dbReference type="STRING" id="1802074.A3J15_00240"/>
<keyword evidence="5" id="KW-0448">Lipopolysaccharide biosynthesis</keyword>
<keyword evidence="7 8" id="KW-0472">Membrane</keyword>
<dbReference type="CDD" id="cd04187">
    <property type="entry name" value="DPM1_like_bac"/>
    <property type="match status" value="1"/>
</dbReference>
<evidence type="ECO:0000256" key="4">
    <source>
        <dbReference type="ARBA" id="ARBA00022692"/>
    </source>
</evidence>
<dbReference type="InterPro" id="IPR001173">
    <property type="entry name" value="Glyco_trans_2-like"/>
</dbReference>
<feature type="domain" description="Glycosyltransferase 2-like" evidence="9">
    <location>
        <begin position="8"/>
        <end position="170"/>
    </location>
</feature>
<evidence type="ECO:0000256" key="8">
    <source>
        <dbReference type="SAM" id="Phobius"/>
    </source>
</evidence>
<protein>
    <recommendedName>
        <fullName evidence="9">Glycosyltransferase 2-like domain-containing protein</fullName>
    </recommendedName>
</protein>
<keyword evidence="3" id="KW-0808">Transferase</keyword>
<dbReference type="AlphaFoldDB" id="A0A1F7JNJ0"/>
<dbReference type="Pfam" id="PF00535">
    <property type="entry name" value="Glycos_transf_2"/>
    <property type="match status" value="1"/>
</dbReference>
<dbReference type="SUPFAM" id="SSF53448">
    <property type="entry name" value="Nucleotide-diphospho-sugar transferases"/>
    <property type="match status" value="1"/>
</dbReference>
<feature type="transmembrane region" description="Helical" evidence="8">
    <location>
        <begin position="264"/>
        <end position="290"/>
    </location>
</feature>
<dbReference type="PANTHER" id="PTHR48090:SF3">
    <property type="entry name" value="UNDECAPRENYL-PHOSPHATE 4-DEOXY-4-FORMAMIDO-L-ARABINOSE TRANSFERASE"/>
    <property type="match status" value="1"/>
</dbReference>
<evidence type="ECO:0000256" key="6">
    <source>
        <dbReference type="ARBA" id="ARBA00022989"/>
    </source>
</evidence>
<comment type="caution">
    <text evidence="10">The sequence shown here is derived from an EMBL/GenBank/DDBJ whole genome shotgun (WGS) entry which is preliminary data.</text>
</comment>
<feature type="transmembrane region" description="Helical" evidence="8">
    <location>
        <begin position="232"/>
        <end position="258"/>
    </location>
</feature>
<organism evidence="10 11">
    <name type="scientific">Candidatus Roizmanbacteria bacterium RIFCSPLOWO2_02_FULL_38_10</name>
    <dbReference type="NCBI Taxonomy" id="1802074"/>
    <lineage>
        <taxon>Bacteria</taxon>
        <taxon>Candidatus Roizmaniibacteriota</taxon>
    </lineage>
</organism>
<evidence type="ECO:0000259" key="9">
    <source>
        <dbReference type="Pfam" id="PF00535"/>
    </source>
</evidence>
<proteinExistence type="predicted"/>
<dbReference type="Proteomes" id="UP000176376">
    <property type="component" value="Unassembled WGS sequence"/>
</dbReference>
<keyword evidence="4 8" id="KW-0812">Transmembrane</keyword>
<evidence type="ECO:0000313" key="10">
    <source>
        <dbReference type="EMBL" id="OGK57164.1"/>
    </source>
</evidence>
<dbReference type="InterPro" id="IPR029044">
    <property type="entry name" value="Nucleotide-diphossugar_trans"/>
</dbReference>
<dbReference type="GO" id="GO:0009103">
    <property type="term" value="P:lipopolysaccharide biosynthetic process"/>
    <property type="evidence" value="ECO:0007669"/>
    <property type="project" value="UniProtKB-KW"/>
</dbReference>
<evidence type="ECO:0000256" key="1">
    <source>
        <dbReference type="ARBA" id="ARBA00022475"/>
    </source>
</evidence>
<keyword evidence="2" id="KW-0328">Glycosyltransferase</keyword>
<dbReference type="EMBL" id="MGAY01000011">
    <property type="protein sequence ID" value="OGK57164.1"/>
    <property type="molecule type" value="Genomic_DNA"/>
</dbReference>
<evidence type="ECO:0000256" key="2">
    <source>
        <dbReference type="ARBA" id="ARBA00022676"/>
    </source>
</evidence>
<evidence type="ECO:0000256" key="5">
    <source>
        <dbReference type="ARBA" id="ARBA00022985"/>
    </source>
</evidence>
<name>A0A1F7JNJ0_9BACT</name>
<keyword evidence="6 8" id="KW-1133">Transmembrane helix</keyword>
<accession>A0A1F7JNJ0</accession>
<dbReference type="GO" id="GO:0005886">
    <property type="term" value="C:plasma membrane"/>
    <property type="evidence" value="ECO:0007669"/>
    <property type="project" value="TreeGrafter"/>
</dbReference>
<sequence length="319" mass="36328">MTTKKKISICLPCFNEEDNINNTYSVITHVMSENPKFSYELIFVDNGSYDKTSNMIKKLAKKDKKVIGIFLSRNFGPESSGHAAIFNASGDAIIGMGADLQDPPDMIPKFINKWQQGYDVVLGTYQRSEKSIFMSIIRKVYYTISRRMTSINFPPNTTGFGLIDRKVLDALKSFPEKSRFGRGLLAWVGYRCIYIPYKRKERKYGKSSYTFFDYLKHAETGLFGFSYLPLDLMIYGGFILVLLSFLFIIGYLITVVFFGNPIQASIPLMLAIVFFGGITLLAISILGKYIQVIVEETKRRPMYIIEDSINIDKSKLHHG</sequence>
<reference evidence="10 11" key="1">
    <citation type="journal article" date="2016" name="Nat. Commun.">
        <title>Thousands of microbial genomes shed light on interconnected biogeochemical processes in an aquifer system.</title>
        <authorList>
            <person name="Anantharaman K."/>
            <person name="Brown C.T."/>
            <person name="Hug L.A."/>
            <person name="Sharon I."/>
            <person name="Castelle C.J."/>
            <person name="Probst A.J."/>
            <person name="Thomas B.C."/>
            <person name="Singh A."/>
            <person name="Wilkins M.J."/>
            <person name="Karaoz U."/>
            <person name="Brodie E.L."/>
            <person name="Williams K.H."/>
            <person name="Hubbard S.S."/>
            <person name="Banfield J.F."/>
        </authorList>
    </citation>
    <scope>NUCLEOTIDE SEQUENCE [LARGE SCALE GENOMIC DNA]</scope>
</reference>
<evidence type="ECO:0000256" key="3">
    <source>
        <dbReference type="ARBA" id="ARBA00022679"/>
    </source>
</evidence>
<dbReference type="GO" id="GO:0016757">
    <property type="term" value="F:glycosyltransferase activity"/>
    <property type="evidence" value="ECO:0007669"/>
    <property type="project" value="UniProtKB-KW"/>
</dbReference>
<dbReference type="Gene3D" id="3.90.550.10">
    <property type="entry name" value="Spore Coat Polysaccharide Biosynthesis Protein SpsA, Chain A"/>
    <property type="match status" value="1"/>
</dbReference>
<gene>
    <name evidence="10" type="ORF">A3J15_00240</name>
</gene>
<dbReference type="InterPro" id="IPR050256">
    <property type="entry name" value="Glycosyltransferase_2"/>
</dbReference>
<keyword evidence="1" id="KW-1003">Cell membrane</keyword>